<dbReference type="EC" id="5.1.3.14" evidence="4"/>
<dbReference type="AlphaFoldDB" id="A0A5D9C7W2"/>
<dbReference type="PANTHER" id="PTHR43174:SF2">
    <property type="entry name" value="UDP-N-ACETYLGLUCOSAMINE 2-EPIMERASE"/>
    <property type="match status" value="1"/>
</dbReference>
<evidence type="ECO:0000313" key="8">
    <source>
        <dbReference type="Proteomes" id="UP000322077"/>
    </source>
</evidence>
<evidence type="ECO:0000313" key="7">
    <source>
        <dbReference type="EMBL" id="TZG27347.1"/>
    </source>
</evidence>
<evidence type="ECO:0000259" key="6">
    <source>
        <dbReference type="Pfam" id="PF02350"/>
    </source>
</evidence>
<evidence type="ECO:0000256" key="4">
    <source>
        <dbReference type="ARBA" id="ARBA00038858"/>
    </source>
</evidence>
<dbReference type="SUPFAM" id="SSF53756">
    <property type="entry name" value="UDP-Glycosyltransferase/glycogen phosphorylase"/>
    <property type="match status" value="1"/>
</dbReference>
<proteinExistence type="inferred from homology"/>
<dbReference type="Pfam" id="PF02350">
    <property type="entry name" value="Epimerase_2"/>
    <property type="match status" value="1"/>
</dbReference>
<protein>
    <recommendedName>
        <fullName evidence="4">UDP-N-acetylglucosamine 2-epimerase (non-hydrolyzing)</fullName>
        <ecNumber evidence="4">5.1.3.14</ecNumber>
    </recommendedName>
</protein>
<comment type="catalytic activity">
    <reaction evidence="2">
        <text>UDP-N-acetyl-alpha-D-glucosamine = UDP-N-acetyl-alpha-D-mannosamine</text>
        <dbReference type="Rhea" id="RHEA:17213"/>
        <dbReference type="ChEBI" id="CHEBI:57705"/>
        <dbReference type="ChEBI" id="CHEBI:68623"/>
        <dbReference type="EC" id="5.1.3.14"/>
    </reaction>
</comment>
<dbReference type="GO" id="GO:0008761">
    <property type="term" value="F:UDP-N-acetylglucosamine 2-epimerase activity"/>
    <property type="evidence" value="ECO:0007669"/>
    <property type="project" value="UniProtKB-EC"/>
</dbReference>
<accession>A0A5D9C7W2</accession>
<dbReference type="CDD" id="cd03786">
    <property type="entry name" value="GTB_UDP-GlcNAc_2-Epimerase"/>
    <property type="match status" value="1"/>
</dbReference>
<comment type="similarity">
    <text evidence="3 5">Belongs to the UDP-N-acetylglucosamine 2-epimerase family.</text>
</comment>
<organism evidence="7 8">
    <name type="scientific">Sphingomonas montanisoli</name>
    <dbReference type="NCBI Taxonomy" id="2606412"/>
    <lineage>
        <taxon>Bacteria</taxon>
        <taxon>Pseudomonadati</taxon>
        <taxon>Pseudomonadota</taxon>
        <taxon>Alphaproteobacteria</taxon>
        <taxon>Sphingomonadales</taxon>
        <taxon>Sphingomonadaceae</taxon>
        <taxon>Sphingomonas</taxon>
    </lineage>
</organism>
<dbReference type="EMBL" id="VTOU01000002">
    <property type="protein sequence ID" value="TZG27347.1"/>
    <property type="molecule type" value="Genomic_DNA"/>
</dbReference>
<dbReference type="InterPro" id="IPR003331">
    <property type="entry name" value="UDP_GlcNAc_Epimerase_2_dom"/>
</dbReference>
<gene>
    <name evidence="7" type="ORF">FYJ91_06990</name>
</gene>
<evidence type="ECO:0000256" key="3">
    <source>
        <dbReference type="ARBA" id="ARBA00038209"/>
    </source>
</evidence>
<reference evidence="7 8" key="1">
    <citation type="submission" date="2019-08" db="EMBL/GenBank/DDBJ databases">
        <authorList>
            <person name="Wang G."/>
            <person name="Xu Z."/>
        </authorList>
    </citation>
    <scope>NUCLEOTIDE SEQUENCE [LARGE SCALE GENOMIC DNA]</scope>
    <source>
        <strain evidence="7 8">ZX</strain>
    </source>
</reference>
<keyword evidence="8" id="KW-1185">Reference proteome</keyword>
<feature type="domain" description="UDP-N-acetylglucosamine 2-epimerase" evidence="6">
    <location>
        <begin position="26"/>
        <end position="356"/>
    </location>
</feature>
<dbReference type="PANTHER" id="PTHR43174">
    <property type="entry name" value="UDP-N-ACETYLGLUCOSAMINE 2-EPIMERASE"/>
    <property type="match status" value="1"/>
</dbReference>
<evidence type="ECO:0000256" key="1">
    <source>
        <dbReference type="ARBA" id="ARBA00023235"/>
    </source>
</evidence>
<name>A0A5D9C7W2_9SPHN</name>
<evidence type="ECO:0000256" key="5">
    <source>
        <dbReference type="RuleBase" id="RU003513"/>
    </source>
</evidence>
<dbReference type="InterPro" id="IPR029767">
    <property type="entry name" value="WecB-like"/>
</dbReference>
<comment type="caution">
    <text evidence="7">The sequence shown here is derived from an EMBL/GenBank/DDBJ whole genome shotgun (WGS) entry which is preliminary data.</text>
</comment>
<sequence length="373" mass="39881">MRKPVILCVVGTRPEAIKMAPVVIGLRARDDLSALIVSTGQHRDLVAPQLAHFGLVPDIDLGIAADGRTLAGQLGRLLEALDTCLATALPDLVIGQGDTLSAFAAALSAFYRQIPFAHVEAGLRTDRLDSPFPEEMHRRAIALATRLHFAPTRSAANRLATEGVPADRILITGNSVIDALFHVTARQEPTRAARASFLFTLHRRESVDMADDILAAVGRIALERPDIDVVYPVHPNPAFHDRAHSQLGRIANVRLTQPLDYPDLVAAMAASLFVVTDSGGLQEEAPALGKPVLVLREVSERMEAVESGAALLIGTNGDRIVRETLRLIDCADSRARMAIGGSPYGDGRAGTRIASACARYLGAARDIPIDAFG</sequence>
<dbReference type="NCBIfam" id="TIGR00236">
    <property type="entry name" value="wecB"/>
    <property type="match status" value="1"/>
</dbReference>
<evidence type="ECO:0000256" key="2">
    <source>
        <dbReference type="ARBA" id="ARBA00036080"/>
    </source>
</evidence>
<dbReference type="Gene3D" id="3.40.50.2000">
    <property type="entry name" value="Glycogen Phosphorylase B"/>
    <property type="match status" value="2"/>
</dbReference>
<dbReference type="Proteomes" id="UP000322077">
    <property type="component" value="Unassembled WGS sequence"/>
</dbReference>
<keyword evidence="1 5" id="KW-0413">Isomerase</keyword>
<dbReference type="RefSeq" id="WP_149521560.1">
    <property type="nucleotide sequence ID" value="NZ_VTOU01000002.1"/>
</dbReference>